<dbReference type="OrthoDB" id="1312186at2"/>
<dbReference type="Pfam" id="PF16391">
    <property type="entry name" value="DUF5000"/>
    <property type="match status" value="1"/>
</dbReference>
<dbReference type="InterPro" id="IPR008979">
    <property type="entry name" value="Galactose-bd-like_sf"/>
</dbReference>
<feature type="domain" description="DUF4959" evidence="1">
    <location>
        <begin position="19"/>
        <end position="123"/>
    </location>
</feature>
<evidence type="ECO:0000259" key="1">
    <source>
        <dbReference type="Pfam" id="PF16323"/>
    </source>
</evidence>
<protein>
    <submittedName>
        <fullName evidence="4">DUF5126 domain-containing protein</fullName>
    </submittedName>
</protein>
<dbReference type="Pfam" id="PF17166">
    <property type="entry name" value="DUF5126"/>
    <property type="match status" value="1"/>
</dbReference>
<evidence type="ECO:0000313" key="4">
    <source>
        <dbReference type="EMBL" id="TJZ63280.1"/>
    </source>
</evidence>
<dbReference type="Pfam" id="PF16323">
    <property type="entry name" value="DUF4959"/>
    <property type="match status" value="1"/>
</dbReference>
<dbReference type="RefSeq" id="WP_136899823.1">
    <property type="nucleotide sequence ID" value="NZ_SUME01000001.1"/>
</dbReference>
<comment type="caution">
    <text evidence="4">The sequence shown here is derived from an EMBL/GenBank/DDBJ whole genome shotgun (WGS) entry which is preliminary data.</text>
</comment>
<sequence length="393" mass="43896">MKRTYYLLLSICLLAVTFGCEKEGRLDHIDPNAPAPQQISNVRVTELPGAAVLKYDTPADPNFSYVKAVYEIQPGVFREGKSSMYIDTLELVGFGDVRTYNVKLYSVGKNEKASDPLVIRVTPKSPPVKEVFKDLTLENTFGGIKVSFTNESQAKLSIVVMVDSTGQNTWAPVTTFYTGALEGSFSARGYKPEEKRFAVFVRDRWNNKSDTLIKPLTPMFEELIPKPWSALRLPGDTYDYVESFSVEKLWDNNLAQNAGIFATTGTAPIPQWQTIDLGKPVVLSRMKSFQRQGYEYSGAAVRSFEIWGSNNPAPDGSWDSWQLMGTFNSFKPSGQPSPIVTPEDRQYASFAGEDFDFDLMPAVRYIRYKTTATYGSAGQVVIAELSFWGQIVN</sequence>
<dbReference type="EMBL" id="SUME01000001">
    <property type="protein sequence ID" value="TJZ63280.1"/>
    <property type="molecule type" value="Genomic_DNA"/>
</dbReference>
<evidence type="ECO:0000313" key="5">
    <source>
        <dbReference type="Proteomes" id="UP000306808"/>
    </source>
</evidence>
<dbReference type="Proteomes" id="UP000306808">
    <property type="component" value="Unassembled WGS sequence"/>
</dbReference>
<proteinExistence type="predicted"/>
<feature type="domain" description="DUF5126" evidence="3">
    <location>
        <begin position="125"/>
        <end position="227"/>
    </location>
</feature>
<accession>A0A4U0P7G8</accession>
<dbReference type="InterPro" id="IPR033431">
    <property type="entry name" value="DUF5126"/>
</dbReference>
<reference evidence="4 5" key="1">
    <citation type="submission" date="2019-04" db="EMBL/GenBank/DDBJ databases">
        <title>Sphingobacterium olei sp. nov., isolated from oil-contaminated soil.</title>
        <authorList>
            <person name="Liu B."/>
        </authorList>
    </citation>
    <scope>NUCLEOTIDE SEQUENCE [LARGE SCALE GENOMIC DNA]</scope>
    <source>
        <strain evidence="4 5">HAL-9</strain>
    </source>
</reference>
<dbReference type="SUPFAM" id="SSF49785">
    <property type="entry name" value="Galactose-binding domain-like"/>
    <property type="match status" value="1"/>
</dbReference>
<dbReference type="PROSITE" id="PS51257">
    <property type="entry name" value="PROKAR_LIPOPROTEIN"/>
    <property type="match status" value="1"/>
</dbReference>
<feature type="domain" description="DUF5000" evidence="2">
    <location>
        <begin position="250"/>
        <end position="389"/>
    </location>
</feature>
<organism evidence="4 5">
    <name type="scientific">Sphingobacterium olei</name>
    <dbReference type="NCBI Taxonomy" id="2571155"/>
    <lineage>
        <taxon>Bacteria</taxon>
        <taxon>Pseudomonadati</taxon>
        <taxon>Bacteroidota</taxon>
        <taxon>Sphingobacteriia</taxon>
        <taxon>Sphingobacteriales</taxon>
        <taxon>Sphingobacteriaceae</taxon>
        <taxon>Sphingobacterium</taxon>
    </lineage>
</organism>
<dbReference type="InterPro" id="IPR032164">
    <property type="entry name" value="DUF5000"/>
</dbReference>
<gene>
    <name evidence="4" type="ORF">FAZ15_03075</name>
</gene>
<evidence type="ECO:0000259" key="2">
    <source>
        <dbReference type="Pfam" id="PF16391"/>
    </source>
</evidence>
<name>A0A4U0P7G8_9SPHI</name>
<dbReference type="Gene3D" id="2.60.120.260">
    <property type="entry name" value="Galactose-binding domain-like"/>
    <property type="match status" value="1"/>
</dbReference>
<dbReference type="AlphaFoldDB" id="A0A4U0P7G8"/>
<dbReference type="InterPro" id="IPR032527">
    <property type="entry name" value="DUF4959"/>
</dbReference>
<evidence type="ECO:0000259" key="3">
    <source>
        <dbReference type="Pfam" id="PF17166"/>
    </source>
</evidence>
<keyword evidence="5" id="KW-1185">Reference proteome</keyword>